<evidence type="ECO:0000313" key="2">
    <source>
        <dbReference type="EMBL" id="GLJ62213.1"/>
    </source>
</evidence>
<gene>
    <name evidence="2" type="ORF">GCM10017576_23430</name>
</gene>
<dbReference type="EMBL" id="BSEJ01000011">
    <property type="protein sequence ID" value="GLJ62213.1"/>
    <property type="molecule type" value="Genomic_DNA"/>
</dbReference>
<organism evidence="2 3">
    <name type="scientific">Microbacterium barkeri</name>
    <dbReference type="NCBI Taxonomy" id="33917"/>
    <lineage>
        <taxon>Bacteria</taxon>
        <taxon>Bacillati</taxon>
        <taxon>Actinomycetota</taxon>
        <taxon>Actinomycetes</taxon>
        <taxon>Micrococcales</taxon>
        <taxon>Microbacteriaceae</taxon>
        <taxon>Microbacterium</taxon>
    </lineage>
</organism>
<name>A0A9W6H519_9MICO</name>
<evidence type="ECO:0000313" key="3">
    <source>
        <dbReference type="Proteomes" id="UP001142462"/>
    </source>
</evidence>
<comment type="caution">
    <text evidence="2">The sequence shown here is derived from an EMBL/GenBank/DDBJ whole genome shotgun (WGS) entry which is preliminary data.</text>
</comment>
<dbReference type="Proteomes" id="UP001142462">
    <property type="component" value="Unassembled WGS sequence"/>
</dbReference>
<feature type="compositionally biased region" description="Acidic residues" evidence="1">
    <location>
        <begin position="77"/>
        <end position="87"/>
    </location>
</feature>
<dbReference type="RefSeq" id="WP_271173904.1">
    <property type="nucleotide sequence ID" value="NZ_BSEJ01000011.1"/>
</dbReference>
<feature type="region of interest" description="Disordered" evidence="1">
    <location>
        <begin position="1"/>
        <end position="134"/>
    </location>
</feature>
<dbReference type="AlphaFoldDB" id="A0A9W6H519"/>
<reference evidence="2" key="2">
    <citation type="submission" date="2023-01" db="EMBL/GenBank/DDBJ databases">
        <authorList>
            <person name="Sun Q."/>
            <person name="Evtushenko L."/>
        </authorList>
    </citation>
    <scope>NUCLEOTIDE SEQUENCE</scope>
    <source>
        <strain evidence="2">VKM Ac-1020</strain>
    </source>
</reference>
<feature type="compositionally biased region" description="Polar residues" evidence="1">
    <location>
        <begin position="35"/>
        <end position="48"/>
    </location>
</feature>
<feature type="compositionally biased region" description="Basic and acidic residues" evidence="1">
    <location>
        <begin position="112"/>
        <end position="127"/>
    </location>
</feature>
<evidence type="ECO:0008006" key="4">
    <source>
        <dbReference type="Google" id="ProtNLM"/>
    </source>
</evidence>
<feature type="compositionally biased region" description="Low complexity" evidence="1">
    <location>
        <begin position="56"/>
        <end position="69"/>
    </location>
</feature>
<feature type="compositionally biased region" description="Low complexity" evidence="1">
    <location>
        <begin position="1"/>
        <end position="12"/>
    </location>
</feature>
<proteinExistence type="predicted"/>
<reference evidence="2" key="1">
    <citation type="journal article" date="2014" name="Int. J. Syst. Evol. Microbiol.">
        <title>Complete genome sequence of Corynebacterium casei LMG S-19264T (=DSM 44701T), isolated from a smear-ripened cheese.</title>
        <authorList>
            <consortium name="US DOE Joint Genome Institute (JGI-PGF)"/>
            <person name="Walter F."/>
            <person name="Albersmeier A."/>
            <person name="Kalinowski J."/>
            <person name="Ruckert C."/>
        </authorList>
    </citation>
    <scope>NUCLEOTIDE SEQUENCE</scope>
    <source>
        <strain evidence="2">VKM Ac-1020</strain>
    </source>
</reference>
<protein>
    <recommendedName>
        <fullName evidence="4">Replication-relaxation</fullName>
    </recommendedName>
</protein>
<evidence type="ECO:0000256" key="1">
    <source>
        <dbReference type="SAM" id="MobiDB-lite"/>
    </source>
</evidence>
<keyword evidence="3" id="KW-1185">Reference proteome</keyword>
<sequence>MTTTSTHSTPSSVPNFMEDDEYESGVAIQPGTVEQPENSAQPSAQTAEAAQKPAESVSIGAVSDSSSADFNPILAGDLDEFDGETTAESEPKAPAAPTGKEWKQRVAAGEVKGYEHPNRGKSEDSPTKKKASTYRRKRLGEKDFTVLAVLLIHEFLTTKQVAIIRGITGSSARRLMLGLQEIGVVDQEKFPYGPQLWYLTGRGLTYLQGVMEIPEAAQPLHRKGHFDISKIRPNLLAAQVSAQLVAGTDTIRQHIALPLSTGIDLIPHLIPESYIRSEFTKAIQKSAGKGVFGNKEKRAKAIQKHWMELRKETTEDKEAQLREHPELWMLTGRSVVFGGESKHFHPADLILNLLPAGQLPIHLEIETSIKNEHEIRKIITTYMDPNTPNALGSVIYLTHEKTIAKRVLEIAQEVYEKLTDMKSKPKDQWRKQALIKVALLKDAEGNLFSGKVWDL</sequence>
<accession>A0A9W6H519</accession>